<dbReference type="AlphaFoldDB" id="A0A1G4B2G6"/>
<keyword evidence="6" id="KW-1185">Reference proteome</keyword>
<feature type="compositionally biased region" description="Basic and acidic residues" evidence="2">
    <location>
        <begin position="831"/>
        <end position="844"/>
    </location>
</feature>
<dbReference type="FunFam" id="3.40.50.2000:FF:000100">
    <property type="entry name" value="Glycosyltransferase family 1 protein"/>
    <property type="match status" value="1"/>
</dbReference>
<gene>
    <name evidence="5" type="ORF">CORC01_09235</name>
</gene>
<dbReference type="FunFam" id="3.40.50.2000:FF:000009">
    <property type="entry name" value="Sterol 3-beta-glucosyltransferase UGT80A2"/>
    <property type="match status" value="1"/>
</dbReference>
<evidence type="ECO:0000259" key="4">
    <source>
        <dbReference type="Pfam" id="PF06722"/>
    </source>
</evidence>
<dbReference type="Gene3D" id="3.40.50.2000">
    <property type="entry name" value="Glycogen Phosphorylase B"/>
    <property type="match status" value="2"/>
</dbReference>
<feature type="compositionally biased region" description="Basic residues" evidence="2">
    <location>
        <begin position="814"/>
        <end position="830"/>
    </location>
</feature>
<dbReference type="InterPro" id="IPR050426">
    <property type="entry name" value="Glycosyltransferase_28"/>
</dbReference>
<dbReference type="RefSeq" id="XP_022472664.1">
    <property type="nucleotide sequence ID" value="XM_022620864.1"/>
</dbReference>
<dbReference type="Pfam" id="PF03033">
    <property type="entry name" value="Glyco_transf_28"/>
    <property type="match status" value="1"/>
</dbReference>
<feature type="compositionally biased region" description="Basic and acidic residues" evidence="2">
    <location>
        <begin position="1137"/>
        <end position="1173"/>
    </location>
</feature>
<dbReference type="InterPro" id="IPR002213">
    <property type="entry name" value="UDP_glucos_trans"/>
</dbReference>
<feature type="region of interest" description="Disordered" evidence="2">
    <location>
        <begin position="1136"/>
        <end position="1261"/>
    </location>
</feature>
<protein>
    <submittedName>
        <fullName evidence="5">Glycosyltransferase family 28 domain-containing protein</fullName>
    </submittedName>
</protein>
<sequence>MAHATAAAQLALGTATESEATATPPPEQLHIDEIDRDGRHIGVVRDENRNIVYPSYVPPEIDSPNARSPQSTTAPTVPELPPKDERATKTSSEPTAPDHLEVSGTSNHQERPPIDKKWRTEAPGRKAGSSSAAKRNVPKRSGTSYLDRALLEADRGNSSSSESSDDDAEATRTPAEKKAANDGANARRQKEIAESYRRFHVGNDNYNTKGKVKKDGRLRISVKETANTGYLAKALGHAVKKVVPVPEGEEQGEDGQRPPMSRLSSATTATADREPKPRLNIVIMVIGSRGDAQPFLKIGKILKEDYGHRVRIATHPAFREFIEKDSGLEFFSVGGDPSELMAFMVKNPGMIPTLDAVKAGDIGRRRSAMAEMFDGFWRACINATDDEKDVHNLKMMGEKDPFIADAIIANPPSFAHVHCAEALGIPLHLMFTFPYTPTQAFPHPLASIKKSNVDPGYTNFISYPLVEMMVWQGLGDLVNDFRVKTLGLDAVSTLWAPGATYRLHVPFTYLWSPGLVPKPQDWGEEIDVSGFVFLDLASTFDPPSDLEKFLDAGEPPIYIGFGSIVVDDADRFTQMIFEAVQLAGVRALVSKGWGGLGGDEMDVPDNIFMLENTPHDWLFPRVKACVIHGGAGTTAIALKCGLPTMIVPFFGDQHFWGSILATSKAGPEAVPYKQLDVEKLAEGIKYCLTDEAKEAAAKVAKNIELEGDGAKNAVRSFHHHLTLGGINSMRCSILRDRPAVWTLKNTNVKLSALAADIIVEEGQLSWKRLRLLRHTEWNDFEGPGEPVTGIAGSLAGTMGNVFGGIGSVPYRLAKTSHKRKEKKDKKRKLRALRDKRTTAKERKNPANGETSPALQPQEGDDHKAKEGDSKKQGQEERPQANGNSSSARPGAQERRDTMSSVDTGTTVDDAVGDYANEVSEGVGKSAQALARAPVDLSMAIAQGFHNAPRLYGDDTVRRPPRVTGISSGLKAAGKEFAYGIYDGTTGLVRLPVRGAKKEGVKGFVKGTGMGLTGFVLKDLSAIISPFGYTLKGIAKQVERKKQPDRVVRRARLVQGQRERRQQPSESKKQVDKDVITGWYTIRELLETLEAEKKQGIKRVFSHQKQRVNHAAFESVDIADRTLQAIKRGEDMSTVVGTEKELRKADEKLKSPAARHSVDTRRSTDTARARKSAEDQENAEGSDRNSSKRRDDIAENEEGEARAEAADRADARDKAIPNDRSETPHKAEVSSGSKDGAHANGTVGGEDAHRRPGVDRASSAQV</sequence>
<feature type="compositionally biased region" description="Basic and acidic residues" evidence="2">
    <location>
        <begin position="108"/>
        <end position="124"/>
    </location>
</feature>
<feature type="compositionally biased region" description="Low complexity" evidence="2">
    <location>
        <begin position="1"/>
        <end position="22"/>
    </location>
</feature>
<evidence type="ECO:0000256" key="1">
    <source>
        <dbReference type="ARBA" id="ARBA00022679"/>
    </source>
</evidence>
<feature type="compositionally biased region" description="Low complexity" evidence="2">
    <location>
        <begin position="898"/>
        <end position="908"/>
    </location>
</feature>
<feature type="region of interest" description="Disordered" evidence="2">
    <location>
        <begin position="1"/>
        <end position="196"/>
    </location>
</feature>
<feature type="region of interest" description="Disordered" evidence="2">
    <location>
        <begin position="246"/>
        <end position="272"/>
    </location>
</feature>
<dbReference type="PANTHER" id="PTHR48050">
    <property type="entry name" value="STEROL 3-BETA-GLUCOSYLTRANSFERASE"/>
    <property type="match status" value="1"/>
</dbReference>
<evidence type="ECO:0000259" key="3">
    <source>
        <dbReference type="Pfam" id="PF03033"/>
    </source>
</evidence>
<proteinExistence type="predicted"/>
<dbReference type="Pfam" id="PF06722">
    <property type="entry name" value="EryCIII-like_C"/>
    <property type="match status" value="1"/>
</dbReference>
<dbReference type="OrthoDB" id="5835829at2759"/>
<feature type="compositionally biased region" description="Polar residues" evidence="2">
    <location>
        <begin position="65"/>
        <end position="75"/>
    </location>
</feature>
<evidence type="ECO:0000313" key="5">
    <source>
        <dbReference type="EMBL" id="OHE95502.1"/>
    </source>
</evidence>
<feature type="compositionally biased region" description="Basic and acidic residues" evidence="2">
    <location>
        <begin position="859"/>
        <end position="878"/>
    </location>
</feature>
<feature type="domain" description="Glycosyltransferase family 28 N-terminal" evidence="3">
    <location>
        <begin position="281"/>
        <end position="442"/>
    </location>
</feature>
<dbReference type="GO" id="GO:0016906">
    <property type="term" value="F:sterol 3-beta-glucosyltransferase activity"/>
    <property type="evidence" value="ECO:0007669"/>
    <property type="project" value="UniProtKB-ARBA"/>
</dbReference>
<reference evidence="5 6" key="1">
    <citation type="submission" date="2016-09" db="EMBL/GenBank/DDBJ databases">
        <authorList>
            <person name="Capua I."/>
            <person name="De Benedictis P."/>
            <person name="Joannis T."/>
            <person name="Lombin L.H."/>
            <person name="Cattoli G."/>
        </authorList>
    </citation>
    <scope>NUCLEOTIDE SEQUENCE [LARGE SCALE GENOMIC DNA]</scope>
    <source>
        <strain evidence="5 6">IMI 309357</strain>
    </source>
</reference>
<keyword evidence="1 5" id="KW-0808">Transferase</keyword>
<dbReference type="STRING" id="1209926.A0A1G4B2G6"/>
<accession>A0A1G4B2G6</accession>
<dbReference type="PANTHER" id="PTHR48050:SF5">
    <property type="entry name" value="UDP-GLUCOSE,STEROL TRANSFERASE"/>
    <property type="match status" value="1"/>
</dbReference>
<dbReference type="GeneID" id="34562374"/>
<dbReference type="EMBL" id="MJBS01000082">
    <property type="protein sequence ID" value="OHE95502.1"/>
    <property type="molecule type" value="Genomic_DNA"/>
</dbReference>
<dbReference type="InterPro" id="IPR010610">
    <property type="entry name" value="EryCIII-like_C"/>
</dbReference>
<comment type="caution">
    <text evidence="5">The sequence shown here is derived from an EMBL/GenBank/DDBJ whole genome shotgun (WGS) entry which is preliminary data.</text>
</comment>
<dbReference type="GO" id="GO:0005975">
    <property type="term" value="P:carbohydrate metabolic process"/>
    <property type="evidence" value="ECO:0007669"/>
    <property type="project" value="InterPro"/>
</dbReference>
<feature type="region of interest" description="Disordered" evidence="2">
    <location>
        <begin position="813"/>
        <end position="908"/>
    </location>
</feature>
<evidence type="ECO:0000313" key="6">
    <source>
        <dbReference type="Proteomes" id="UP000176998"/>
    </source>
</evidence>
<dbReference type="InterPro" id="IPR004276">
    <property type="entry name" value="GlycoTrans_28_N"/>
</dbReference>
<feature type="compositionally biased region" description="Basic and acidic residues" evidence="2">
    <location>
        <begin position="1180"/>
        <end position="1227"/>
    </location>
</feature>
<feature type="domain" description="Erythromycin biosynthesis protein CIII-like C-terminal" evidence="4">
    <location>
        <begin position="601"/>
        <end position="701"/>
    </location>
</feature>
<dbReference type="Proteomes" id="UP000176998">
    <property type="component" value="Unassembled WGS sequence"/>
</dbReference>
<name>A0A1G4B2G6_9PEZI</name>
<dbReference type="CDD" id="cd03784">
    <property type="entry name" value="GT1_Gtf-like"/>
    <property type="match status" value="1"/>
</dbReference>
<evidence type="ECO:0000256" key="2">
    <source>
        <dbReference type="SAM" id="MobiDB-lite"/>
    </source>
</evidence>
<organism evidence="5 6">
    <name type="scientific">Colletotrichum orchidophilum</name>
    <dbReference type="NCBI Taxonomy" id="1209926"/>
    <lineage>
        <taxon>Eukaryota</taxon>
        <taxon>Fungi</taxon>
        <taxon>Dikarya</taxon>
        <taxon>Ascomycota</taxon>
        <taxon>Pezizomycotina</taxon>
        <taxon>Sordariomycetes</taxon>
        <taxon>Hypocreomycetidae</taxon>
        <taxon>Glomerellales</taxon>
        <taxon>Glomerellaceae</taxon>
        <taxon>Colletotrichum</taxon>
    </lineage>
</organism>
<feature type="compositionally biased region" description="Basic and acidic residues" evidence="2">
    <location>
        <begin position="29"/>
        <end position="49"/>
    </location>
</feature>
<dbReference type="SUPFAM" id="SSF53756">
    <property type="entry name" value="UDP-Glycosyltransferase/glycogen phosphorylase"/>
    <property type="match status" value="1"/>
</dbReference>